<gene>
    <name evidence="4" type="ORF">FHX80_111375</name>
</gene>
<dbReference type="Pfam" id="PF03972">
    <property type="entry name" value="MmgE_PrpD_N"/>
    <property type="match status" value="1"/>
</dbReference>
<dbReference type="InterPro" id="IPR045337">
    <property type="entry name" value="MmgE_PrpD_C"/>
</dbReference>
<evidence type="ECO:0000313" key="4">
    <source>
        <dbReference type="EMBL" id="TWG02963.1"/>
    </source>
</evidence>
<evidence type="ECO:0000259" key="3">
    <source>
        <dbReference type="Pfam" id="PF19305"/>
    </source>
</evidence>
<dbReference type="EMBL" id="VIWW01000001">
    <property type="protein sequence ID" value="TWG02963.1"/>
    <property type="molecule type" value="Genomic_DNA"/>
</dbReference>
<dbReference type="PANTHER" id="PTHR16943:SF8">
    <property type="entry name" value="2-METHYLCITRATE DEHYDRATASE"/>
    <property type="match status" value="1"/>
</dbReference>
<dbReference type="InterPro" id="IPR005656">
    <property type="entry name" value="MmgE_PrpD"/>
</dbReference>
<protein>
    <submittedName>
        <fullName evidence="4">2-methylcitrate dehydratase PrpD</fullName>
    </submittedName>
</protein>
<dbReference type="SUPFAM" id="SSF103378">
    <property type="entry name" value="2-methylcitrate dehydratase PrpD"/>
    <property type="match status" value="1"/>
</dbReference>
<feature type="domain" description="MmgE/PrpD N-terminal" evidence="2">
    <location>
        <begin position="7"/>
        <end position="256"/>
    </location>
</feature>
<comment type="similarity">
    <text evidence="1">Belongs to the PrpD family.</text>
</comment>
<proteinExistence type="inferred from homology"/>
<feature type="domain" description="MmgE/PrpD C-terminal" evidence="3">
    <location>
        <begin position="282"/>
        <end position="456"/>
    </location>
</feature>
<dbReference type="InterPro" id="IPR042188">
    <property type="entry name" value="MmgE/PrpD_sf_2"/>
</dbReference>
<reference evidence="4 5" key="1">
    <citation type="submission" date="2019-06" db="EMBL/GenBank/DDBJ databases">
        <title>Sequencing the genomes of 1000 actinobacteria strains.</title>
        <authorList>
            <person name="Klenk H.-P."/>
        </authorList>
    </citation>
    <scope>NUCLEOTIDE SEQUENCE [LARGE SCALE GENOMIC DNA]</scope>
    <source>
        <strain evidence="4 5">DSM 42059</strain>
    </source>
</reference>
<evidence type="ECO:0000256" key="1">
    <source>
        <dbReference type="ARBA" id="ARBA00006174"/>
    </source>
</evidence>
<dbReference type="Proteomes" id="UP000318186">
    <property type="component" value="Unassembled WGS sequence"/>
</dbReference>
<dbReference type="InterPro" id="IPR042183">
    <property type="entry name" value="MmgE/PrpD_sf_1"/>
</dbReference>
<dbReference type="GO" id="GO:0016829">
    <property type="term" value="F:lyase activity"/>
    <property type="evidence" value="ECO:0007669"/>
    <property type="project" value="InterPro"/>
</dbReference>
<dbReference type="Pfam" id="PF19305">
    <property type="entry name" value="MmgE_PrpD_C"/>
    <property type="match status" value="1"/>
</dbReference>
<dbReference type="InterPro" id="IPR036148">
    <property type="entry name" value="MmgE/PrpD_sf"/>
</dbReference>
<organism evidence="4 5">
    <name type="scientific">Streptomyces brevispora</name>
    <dbReference type="NCBI Taxonomy" id="887462"/>
    <lineage>
        <taxon>Bacteria</taxon>
        <taxon>Bacillati</taxon>
        <taxon>Actinomycetota</taxon>
        <taxon>Actinomycetes</taxon>
        <taxon>Kitasatosporales</taxon>
        <taxon>Streptomycetaceae</taxon>
        <taxon>Streptomyces</taxon>
    </lineage>
</organism>
<dbReference type="PANTHER" id="PTHR16943">
    <property type="entry name" value="2-METHYLCITRATE DEHYDRATASE-RELATED"/>
    <property type="match status" value="1"/>
</dbReference>
<comment type="caution">
    <text evidence="4">The sequence shown here is derived from an EMBL/GenBank/DDBJ whole genome shotgun (WGS) entry which is preliminary data.</text>
</comment>
<evidence type="ECO:0000259" key="2">
    <source>
        <dbReference type="Pfam" id="PF03972"/>
    </source>
</evidence>
<dbReference type="RefSeq" id="WP_145763382.1">
    <property type="nucleotide sequence ID" value="NZ_VIWW01000001.1"/>
</dbReference>
<dbReference type="AlphaFoldDB" id="A0A561UUB8"/>
<name>A0A561UUB8_9ACTN</name>
<dbReference type="Gene3D" id="3.30.1330.120">
    <property type="entry name" value="2-methylcitrate dehydratase PrpD"/>
    <property type="match status" value="1"/>
</dbReference>
<dbReference type="OrthoDB" id="9797528at2"/>
<accession>A0A561UUB8</accession>
<evidence type="ECO:0000313" key="5">
    <source>
        <dbReference type="Proteomes" id="UP000318186"/>
    </source>
</evidence>
<sequence length="478" mass="51230">MAVTLTQHLADFTAATSYSNLPHEVADDSKRVLLDSIGCALAAVDEPRGRIAIEYAGLLGGTDESATILGSDKRSSVFGAGFANGELINALDFDAVLPPGHVAPYVIPGALAVAEERGASGKELIAAVALAHEITHRFGKSMDYLRDTKDGKTALSPVVGFSSTIFGATAAIGRLRGLSASTLAHGLGIAATSSPVNAHRAWIAHAPSSTAKYHLQAGTLAQTALTANWMAELGHRGDLQVLDDAEVGYRRFIGTGRWAPENLTDGLGTRWDFPAQHSYKPYPHCRILHAPLDALIEIVETHDIKPQEIESIRVWGEGWVMEPVWLSREVEHVHDAQFSIAHGIAVGAHRITPGRGWQDPDLVFGSSVRSLMDKVTYESHPDYVTAIEANPSARPTRVEVTTRGRTYTAERSFAKGSPSLDLATYATTDELVGKFRHNASGVLSEADTDHAVETLLNLETATDVSTVLRALTPSGSRR</sequence>
<dbReference type="InterPro" id="IPR045336">
    <property type="entry name" value="MmgE_PrpD_N"/>
</dbReference>
<dbReference type="Gene3D" id="1.10.4100.10">
    <property type="entry name" value="2-methylcitrate dehydratase PrpD"/>
    <property type="match status" value="1"/>
</dbReference>